<feature type="compositionally biased region" description="Polar residues" evidence="1">
    <location>
        <begin position="362"/>
        <end position="371"/>
    </location>
</feature>
<dbReference type="EMBL" id="LZDD01000001">
    <property type="protein sequence ID" value="OJF72931.1"/>
    <property type="molecule type" value="Genomic_DNA"/>
</dbReference>
<organism evidence="3 4">
    <name type="scientific">Streptococcus bovimastitidis</name>
    <dbReference type="NCBI Taxonomy" id="1856638"/>
    <lineage>
        <taxon>Bacteria</taxon>
        <taxon>Bacillati</taxon>
        <taxon>Bacillota</taxon>
        <taxon>Bacilli</taxon>
        <taxon>Lactobacillales</taxon>
        <taxon>Streptococcaceae</taxon>
        <taxon>Streptococcus</taxon>
    </lineage>
</organism>
<dbReference type="AlphaFoldDB" id="A0A1L8MQ74"/>
<keyword evidence="4" id="KW-1185">Reference proteome</keyword>
<dbReference type="GO" id="GO:0004386">
    <property type="term" value="F:helicase activity"/>
    <property type="evidence" value="ECO:0007669"/>
    <property type="project" value="UniProtKB-KW"/>
</dbReference>
<dbReference type="RefSeq" id="WP_071793627.1">
    <property type="nucleotide sequence ID" value="NZ_LZDD01000001.1"/>
</dbReference>
<dbReference type="STRING" id="1856638.A9Q68_05140"/>
<comment type="caution">
    <text evidence="3">The sequence shown here is derived from an EMBL/GenBank/DDBJ whole genome shotgun (WGS) entry which is preliminary data.</text>
</comment>
<dbReference type="InterPro" id="IPR058660">
    <property type="entry name" value="WHD_DnaB"/>
</dbReference>
<accession>A0A1L8MQ74</accession>
<evidence type="ECO:0000256" key="1">
    <source>
        <dbReference type="SAM" id="MobiDB-lite"/>
    </source>
</evidence>
<keyword evidence="3" id="KW-0378">Hydrolase</keyword>
<keyword evidence="3" id="KW-0547">Nucleotide-binding</keyword>
<keyword evidence="3" id="KW-0067">ATP-binding</keyword>
<feature type="domain" description="Replicative helicase loading/DNA remodeling protein DnaB N-terminal winged helix" evidence="2">
    <location>
        <begin position="1"/>
        <end position="228"/>
    </location>
</feature>
<gene>
    <name evidence="3" type="ORF">A9Q68_05140</name>
</gene>
<sequence length="395" mass="45467">MKPNDTFYYLKHNKIAFNANSLIKVYQPIIGNDALALYNYLIQFSDEGRREHKFTEILNHLQFGMNRLEEALALLTAMDLLVFYQKVDHYLLKLNAALEVDEFISNPILRRLLEQKIGELAVSELDIKIPKDAHDISKKFSDLFGKLQSQTPKTVNSSKSKVSFDLDSFKQLMTRDGLQFANEQEDVVRLFSISEEYKMTWFDTYQLARATAINYKISPTRIVTQKKQELAAPQATSDFSQAELAVIREAKTDNAQLFLEKIKKVRRASVTKDERNLLVTLAEMGFLDEVINIMVLYTFNKTKSANLQKNYVMKMANDFSYQGVANAEEATMKMRSFEERKAQATSSKAKPAKTNVPEWSNPDYQESTSPEEQVELDRFKEQALKRLENLRKGGD</sequence>
<dbReference type="OrthoDB" id="2082007at2"/>
<evidence type="ECO:0000259" key="2">
    <source>
        <dbReference type="Pfam" id="PF25888"/>
    </source>
</evidence>
<keyword evidence="3" id="KW-0347">Helicase</keyword>
<feature type="region of interest" description="Disordered" evidence="1">
    <location>
        <begin position="338"/>
        <end position="376"/>
    </location>
</feature>
<reference evidence="4" key="1">
    <citation type="submission" date="2016-06" db="EMBL/GenBank/DDBJ databases">
        <authorList>
            <person name="de Vries S.P.W."/>
            <person name="Hadjirin N.F."/>
            <person name="Lay E.M."/>
            <person name="Zadoks R.N."/>
            <person name="Peacock S.J."/>
            <person name="Parkhill J."/>
            <person name="Grant A.J."/>
            <person name="Mcdougall S."/>
            <person name="Holmes M.A."/>
        </authorList>
    </citation>
    <scope>NUCLEOTIDE SEQUENCE [LARGE SCALE GENOMIC DNA]</scope>
    <source>
        <strain evidence="4">NZ1587</strain>
    </source>
</reference>
<name>A0A1L8MQ74_9STRE</name>
<dbReference type="Pfam" id="PF25888">
    <property type="entry name" value="WHD_DnaB"/>
    <property type="match status" value="1"/>
</dbReference>
<protein>
    <submittedName>
        <fullName evidence="3">Helicase loader</fullName>
    </submittedName>
</protein>
<dbReference type="Proteomes" id="UP000182015">
    <property type="component" value="Unassembled WGS sequence"/>
</dbReference>
<proteinExistence type="predicted"/>
<evidence type="ECO:0000313" key="3">
    <source>
        <dbReference type="EMBL" id="OJF72931.1"/>
    </source>
</evidence>
<evidence type="ECO:0000313" key="4">
    <source>
        <dbReference type="Proteomes" id="UP000182015"/>
    </source>
</evidence>